<dbReference type="InterPro" id="IPR023213">
    <property type="entry name" value="CAT-like_dom_sf"/>
</dbReference>
<reference evidence="2 3" key="1">
    <citation type="journal article" date="2019" name="Nature">
        <title>A new antibiotic selectively kills Gram-negative pathogens.</title>
        <authorList>
            <person name="Imai Y."/>
            <person name="Meyer K.J."/>
            <person name="Iinishi A."/>
            <person name="Favre-Godal Q."/>
            <person name="Green R."/>
            <person name="Manuse S."/>
            <person name="Caboni M."/>
            <person name="Mori M."/>
            <person name="Niles S."/>
            <person name="Ghiglieri M."/>
            <person name="Honrao C."/>
            <person name="Ma X."/>
            <person name="Guo J.J."/>
            <person name="Makriyannis A."/>
            <person name="Linares-Otoya L."/>
            <person name="Boehringer N."/>
            <person name="Wuisan Z.G."/>
            <person name="Kaur H."/>
            <person name="Wu R."/>
            <person name="Mateus A."/>
            <person name="Typas A."/>
            <person name="Savitski M.M."/>
            <person name="Espinoza J.L."/>
            <person name="O'Rourke A."/>
            <person name="Nelson K.E."/>
            <person name="Hiller S."/>
            <person name="Noinaj N."/>
            <person name="Schaeberle T.F."/>
            <person name="D'Onofrio A."/>
            <person name="Lewis K."/>
        </authorList>
    </citation>
    <scope>NUCLEOTIDE SEQUENCE [LARGE SCALE GENOMIC DNA]</scope>
    <source>
        <strain evidence="2 3">HGB 1456</strain>
    </source>
</reference>
<accession>A0A7C9GJI0</accession>
<dbReference type="PANTHER" id="PTHR45527:SF1">
    <property type="entry name" value="FATTY ACID SYNTHASE"/>
    <property type="match status" value="1"/>
</dbReference>
<dbReference type="GO" id="GO:0044550">
    <property type="term" value="P:secondary metabolite biosynthetic process"/>
    <property type="evidence" value="ECO:0007669"/>
    <property type="project" value="TreeGrafter"/>
</dbReference>
<sequence>MMSNRKRATLRQEALCLQQAMDPYLPGLVLEIAFRVDGFISAQQLKSRIDDIVRQHVALRQRFEFQDGKYWVVVSPETTGYCRIRTIDESGVTTLSEALLPASRQPIEIESERLFQAEIVEAKDNLLYLVVRVHHAIADLWSVGLLVANLDKTRVEKIVERETKIKYPNVCIDEDFWVKTLSQESSLSLPIATRGLSEQRKMVAYPFVLGPLETAGITQLAKDCTITPYSVLLAAQALTLSKLGMSQRVPVAITIHGRNKNNYRHVGYFANTIALPIDIADFTVGEYVKHTGTQLRHAMRATVGAGYPELSMLMAR</sequence>
<dbReference type="GO" id="GO:0005737">
    <property type="term" value="C:cytoplasm"/>
    <property type="evidence" value="ECO:0007669"/>
    <property type="project" value="TreeGrafter"/>
</dbReference>
<dbReference type="Gene3D" id="3.30.559.30">
    <property type="entry name" value="Nonribosomal peptide synthetase, condensation domain"/>
    <property type="match status" value="1"/>
</dbReference>
<organism evidence="2 3">
    <name type="scientific">Photorhabdus khanii</name>
    <dbReference type="NCBI Taxonomy" id="1004150"/>
    <lineage>
        <taxon>Bacteria</taxon>
        <taxon>Pseudomonadati</taxon>
        <taxon>Pseudomonadota</taxon>
        <taxon>Gammaproteobacteria</taxon>
        <taxon>Enterobacterales</taxon>
        <taxon>Morganellaceae</taxon>
        <taxon>Photorhabdus</taxon>
    </lineage>
</organism>
<dbReference type="RefSeq" id="WP_152962893.1">
    <property type="nucleotide sequence ID" value="NZ_CAWOZU010000018.1"/>
</dbReference>
<dbReference type="GO" id="GO:0043041">
    <property type="term" value="P:amino acid activation for nonribosomal peptide biosynthetic process"/>
    <property type="evidence" value="ECO:0007669"/>
    <property type="project" value="TreeGrafter"/>
</dbReference>
<evidence type="ECO:0000259" key="1">
    <source>
        <dbReference type="Pfam" id="PF00668"/>
    </source>
</evidence>
<dbReference type="Pfam" id="PF00668">
    <property type="entry name" value="Condensation"/>
    <property type="match status" value="1"/>
</dbReference>
<protein>
    <recommendedName>
        <fullName evidence="1">Condensation domain-containing protein</fullName>
    </recommendedName>
</protein>
<comment type="caution">
    <text evidence="2">The sequence shown here is derived from an EMBL/GenBank/DDBJ whole genome shotgun (WGS) entry which is preliminary data.</text>
</comment>
<dbReference type="InterPro" id="IPR001242">
    <property type="entry name" value="Condensation_dom"/>
</dbReference>
<dbReference type="PANTHER" id="PTHR45527">
    <property type="entry name" value="NONRIBOSOMAL PEPTIDE SYNTHETASE"/>
    <property type="match status" value="1"/>
</dbReference>
<name>A0A7C9GJI0_9GAMM</name>
<feature type="domain" description="Condensation" evidence="1">
    <location>
        <begin position="29"/>
        <end position="307"/>
    </location>
</feature>
<gene>
    <name evidence="2" type="ORF">GEA64_11535</name>
</gene>
<dbReference type="Gene3D" id="3.30.559.10">
    <property type="entry name" value="Chloramphenicol acetyltransferase-like domain"/>
    <property type="match status" value="1"/>
</dbReference>
<dbReference type="EMBL" id="WHZZ01000003">
    <property type="protein sequence ID" value="MQL48556.1"/>
    <property type="molecule type" value="Genomic_DNA"/>
</dbReference>
<evidence type="ECO:0000313" key="2">
    <source>
        <dbReference type="EMBL" id="MQL48556.1"/>
    </source>
</evidence>
<evidence type="ECO:0000313" key="3">
    <source>
        <dbReference type="Proteomes" id="UP000481739"/>
    </source>
</evidence>
<dbReference type="AlphaFoldDB" id="A0A7C9GJI0"/>
<proteinExistence type="predicted"/>
<dbReference type="GO" id="GO:0031177">
    <property type="term" value="F:phosphopantetheine binding"/>
    <property type="evidence" value="ECO:0007669"/>
    <property type="project" value="TreeGrafter"/>
</dbReference>
<dbReference type="SUPFAM" id="SSF52777">
    <property type="entry name" value="CoA-dependent acyltransferases"/>
    <property type="match status" value="2"/>
</dbReference>
<dbReference type="Proteomes" id="UP000481739">
    <property type="component" value="Unassembled WGS sequence"/>
</dbReference>
<dbReference type="GO" id="GO:0003824">
    <property type="term" value="F:catalytic activity"/>
    <property type="evidence" value="ECO:0007669"/>
    <property type="project" value="InterPro"/>
</dbReference>